<gene>
    <name evidence="3" type="ORF">PSFLO_07227</name>
</gene>
<evidence type="ECO:0000313" key="3">
    <source>
        <dbReference type="EMBL" id="SPO41745.1"/>
    </source>
</evidence>
<keyword evidence="2" id="KW-0812">Transmembrane</keyword>
<name>A0A5C3FDI4_9BASI</name>
<accession>A0A5C3FDI4</accession>
<dbReference type="Proteomes" id="UP000323386">
    <property type="component" value="Unassembled WGS sequence"/>
</dbReference>
<evidence type="ECO:0000313" key="4">
    <source>
        <dbReference type="Proteomes" id="UP000323386"/>
    </source>
</evidence>
<reference evidence="3 4" key="1">
    <citation type="submission" date="2018-03" db="EMBL/GenBank/DDBJ databases">
        <authorList>
            <person name="Guldener U."/>
        </authorList>
    </citation>
    <scope>NUCLEOTIDE SEQUENCE [LARGE SCALE GENOMIC DNA]</scope>
    <source>
        <strain evidence="3 4">DAOM196992</strain>
    </source>
</reference>
<feature type="region of interest" description="Disordered" evidence="1">
    <location>
        <begin position="61"/>
        <end position="93"/>
    </location>
</feature>
<dbReference type="AlphaFoldDB" id="A0A5C3FDI4"/>
<sequence>MLLHRRSKVQQAAAVAAALPLLLLVITVLKLVDCRPMDDEPMFGATSEALESIFRALDQEEAESSSAVQPHHNDEPVAQNVPQSGWHGAGSADPWPLSELQKVESIGSLPTYIHPTLFTEIKPVKRSGDLEKASEDERALVLQHFGSRSSHWTDDPAELVPDRLRGKSKQRQKRHVEFVQRMRVRFAGEVTNTGTDGDYVINRFLIHFLYDPEESRKVMGLSFYVFAVPFAELLRPRGSRGMPSLSEKVKEIGQLSFVE</sequence>
<keyword evidence="2" id="KW-0472">Membrane</keyword>
<keyword evidence="4" id="KW-1185">Reference proteome</keyword>
<dbReference type="EMBL" id="OOIP01000031">
    <property type="protein sequence ID" value="SPO41745.1"/>
    <property type="molecule type" value="Genomic_DNA"/>
</dbReference>
<evidence type="ECO:0000256" key="2">
    <source>
        <dbReference type="SAM" id="Phobius"/>
    </source>
</evidence>
<keyword evidence="2" id="KW-1133">Transmembrane helix</keyword>
<proteinExistence type="predicted"/>
<evidence type="ECO:0000256" key="1">
    <source>
        <dbReference type="SAM" id="MobiDB-lite"/>
    </source>
</evidence>
<organism evidence="3 4">
    <name type="scientific">Pseudozyma flocculosa</name>
    <dbReference type="NCBI Taxonomy" id="84751"/>
    <lineage>
        <taxon>Eukaryota</taxon>
        <taxon>Fungi</taxon>
        <taxon>Dikarya</taxon>
        <taxon>Basidiomycota</taxon>
        <taxon>Ustilaginomycotina</taxon>
        <taxon>Ustilaginomycetes</taxon>
        <taxon>Ustilaginales</taxon>
        <taxon>Ustilaginaceae</taxon>
        <taxon>Pseudozyma</taxon>
    </lineage>
</organism>
<feature type="transmembrane region" description="Helical" evidence="2">
    <location>
        <begin position="12"/>
        <end position="32"/>
    </location>
</feature>
<protein>
    <submittedName>
        <fullName evidence="3">Uncharacterized protein</fullName>
    </submittedName>
</protein>